<evidence type="ECO:0000313" key="3">
    <source>
        <dbReference type="Proteomes" id="UP000029579"/>
    </source>
</evidence>
<proteinExistence type="predicted"/>
<feature type="transmembrane region" description="Helical" evidence="1">
    <location>
        <begin position="12"/>
        <end position="29"/>
    </location>
</feature>
<comment type="caution">
    <text evidence="2">The sequence shown here is derived from an EMBL/GenBank/DDBJ whole genome shotgun (WGS) entry which is preliminary data.</text>
</comment>
<reference evidence="2 3" key="1">
    <citation type="submission" date="2014-07" db="EMBL/GenBank/DDBJ databases">
        <authorList>
            <person name="McCorrison J."/>
            <person name="Sanka R."/>
            <person name="Torralba M."/>
            <person name="Gillis M."/>
            <person name="Haft D.H."/>
            <person name="Methe B."/>
            <person name="Sutton G."/>
            <person name="Nelson K.E."/>
        </authorList>
    </citation>
    <scope>NUCLEOTIDE SEQUENCE [LARGE SCALE GENOMIC DNA]</scope>
    <source>
        <strain evidence="2 3">S7-1-13</strain>
    </source>
</reference>
<evidence type="ECO:0000256" key="1">
    <source>
        <dbReference type="SAM" id="Phobius"/>
    </source>
</evidence>
<gene>
    <name evidence="2" type="ORF">HMPREF1630_02705</name>
</gene>
<protein>
    <submittedName>
        <fullName evidence="2">Uncharacterized protein</fullName>
    </submittedName>
</protein>
<evidence type="ECO:0000313" key="2">
    <source>
        <dbReference type="EMBL" id="KGF04731.1"/>
    </source>
</evidence>
<keyword evidence="1" id="KW-0812">Transmembrane</keyword>
<dbReference type="Proteomes" id="UP000029579">
    <property type="component" value="Unassembled WGS sequence"/>
</dbReference>
<keyword evidence="1" id="KW-0472">Membrane</keyword>
<dbReference type="AlphaFoldDB" id="A0A095X4W7"/>
<dbReference type="OrthoDB" id="2078540at2"/>
<keyword evidence="1" id="KW-1133">Transmembrane helix</keyword>
<organism evidence="2 3">
    <name type="scientific">Anaerococcus lactolyticus S7-1-13</name>
    <dbReference type="NCBI Taxonomy" id="1284686"/>
    <lineage>
        <taxon>Bacteria</taxon>
        <taxon>Bacillati</taxon>
        <taxon>Bacillota</taxon>
        <taxon>Tissierellia</taxon>
        <taxon>Tissierellales</taxon>
        <taxon>Peptoniphilaceae</taxon>
        <taxon>Anaerococcus</taxon>
    </lineage>
</organism>
<accession>A0A095X4W7</accession>
<sequence length="359" mass="40872">MKKENRINTKKTFVIIVLIAAIIGVFFYMTKKEKFSNKETAYYIVNSDMLKKSGGLTGLDIDGEITSEERLKIQDVTLFAYKDKEFLASGHRANNNLIIDKDGKVKEFSLLDNPNYSGVTALTSDGENVIAIMNGNLADNTYQNLLVIQDIEGNVKEKKILDIYASDAIFSGDKIYIVGSFLQVDKDLWSSKIISYDCSNGEINENIISKDSRYEKGVIIEDKIYCQSANMDNEARKIDVLDKNILKKINELEFDDLINGIFAFKEDLYGIFDNKICKISSNNELTNLYSLSNDKYVESYIIDDENLYVYSRTENPTKEKGKINLGNITKYNLNSGESLETPILIRNKNYDNIIFYPVK</sequence>
<dbReference type="RefSeq" id="WP_037326800.1">
    <property type="nucleotide sequence ID" value="NZ_JRMW01000025.1"/>
</dbReference>
<dbReference type="EMBL" id="JRMW01000025">
    <property type="protein sequence ID" value="KGF04731.1"/>
    <property type="molecule type" value="Genomic_DNA"/>
</dbReference>
<dbReference type="eggNOG" id="ENOG5033SCT">
    <property type="taxonomic scope" value="Bacteria"/>
</dbReference>
<name>A0A095X4W7_9FIRM</name>